<evidence type="ECO:0000256" key="1">
    <source>
        <dbReference type="SAM" id="Coils"/>
    </source>
</evidence>
<proteinExistence type="predicted"/>
<dbReference type="EMBL" id="JAUEPH010000006">
    <property type="protein sequence ID" value="MDN3205459.1"/>
    <property type="molecule type" value="Genomic_DNA"/>
</dbReference>
<dbReference type="InterPro" id="IPR027417">
    <property type="entry name" value="P-loop_NTPase"/>
</dbReference>
<feature type="coiled-coil region" evidence="1">
    <location>
        <begin position="186"/>
        <end position="275"/>
    </location>
</feature>
<reference evidence="3" key="1">
    <citation type="submission" date="2023-06" db="EMBL/GenBank/DDBJ databases">
        <title>Robiginitalea aurantiacus sp. nov. and Algoriphagus sediminis sp. nov., isolated from coastal sediment.</title>
        <authorList>
            <person name="Zhou Z.Y."/>
            <person name="An J."/>
            <person name="Jia Y.W."/>
            <person name="Du Z.J."/>
        </authorList>
    </citation>
    <scope>NUCLEOTIDE SEQUENCE</scope>
    <source>
        <strain evidence="3">C2-7</strain>
    </source>
</reference>
<dbReference type="Proteomes" id="UP001171916">
    <property type="component" value="Unassembled WGS sequence"/>
</dbReference>
<feature type="coiled-coil region" evidence="1">
    <location>
        <begin position="762"/>
        <end position="854"/>
    </location>
</feature>
<sequence>MIPKKLELQGLYSYQEKQVIDFEKLTKAGLFGIFGAVGSGKSSILEAILLALYGSTERLSSTGERSSMVNLQSDRLLVNFEFLSGHGNQNRYLARYSAKRNKKDKSKIDTGEHILYERSGSEWKATDKSAEEILGMKKEHFKQTVIIPQGKFREFIDLKPRDQASMMKELFGLQRFDLSIPTKVLKKEVEEKLIRTRTKLEGLEEVSGEILGNQEIEKSELAEENKALEKALQAKKEEFKKLENLEALKVELDKLEEEKKDLAIQQPEIQKLKKEHERFMIAKDKIRPTWEALKTLRVQLEKNQVSLTECKRWAEGFDTEIADLEEKLSGLRKKSQDRPSREAKIRDLQKILEIQVLESKKALVYQELKIILPEIENKKASQKALFGELEKLENVQDAKSLPTLNQLAEWKALLLENSKLLSASERLNQILNSIQANLNSLEESKSKSEEEIPGAFQDLNEWKRSLKISIESKEKSQIELKEKLGLGAHVHLLEDGKPCPLCGSMEHPNPQDENQNQEELQKIENEISSEKEVLEKIEKLIQKVSEIDFQIKQLGRDLEGKTLEKEKTESRIAEIKKITKSAGFESLDKLSSELTKFKSQIEKQEKSRKEIQEKRKAVDSLRQEIEKLETQSAGSQKQMDQISGSIEGKKADFTDPDFCNENLNTPSETLQGWISKVTDDIQKTEEAFVGAQKHLEGRKKQQTVNATDIKNYERNVSEISKEKNSRSQEFESLKEKYGFINEEELEQLFEKSIEEEVVAKKIREFEDRFNFVERRISQLLESEELKEFDEDHFHNLKILIQKESETLDNHRTQLALLSKEIEKLKEDLKTKEKLESDESNLEKRESYLKELERLFQGSGFVKYVSSIYLQELCRTANLRFMKLTKNQLAIEVDSNNTFWVIDYLNGGEKRLLKSLSGGQTFQACLCLALALAEKIKALNQADQSFFFMDEGFGALDKTSLSVVFDTLKSLQYENRVVGIISHVEDLQQEIGVYAKVNLDPEIGSQISYSYNLD</sequence>
<comment type="caution">
    <text evidence="3">The sequence shown here is derived from an EMBL/GenBank/DDBJ whole genome shotgun (WGS) entry which is preliminary data.</text>
</comment>
<dbReference type="PANTHER" id="PTHR32114">
    <property type="entry name" value="ABC TRANSPORTER ABCH.3"/>
    <property type="match status" value="1"/>
</dbReference>
<dbReference type="PANTHER" id="PTHR32114:SF2">
    <property type="entry name" value="ABC TRANSPORTER ABCH.3"/>
    <property type="match status" value="1"/>
</dbReference>
<feature type="domain" description="Rad50/SbcC-type AAA" evidence="2">
    <location>
        <begin position="5"/>
        <end position="275"/>
    </location>
</feature>
<keyword evidence="1" id="KW-0175">Coiled coil</keyword>
<keyword evidence="4" id="KW-1185">Reference proteome</keyword>
<evidence type="ECO:0000313" key="4">
    <source>
        <dbReference type="Proteomes" id="UP001171916"/>
    </source>
</evidence>
<dbReference type="InterPro" id="IPR038729">
    <property type="entry name" value="Rad50/SbcC_AAA"/>
</dbReference>
<dbReference type="Pfam" id="PF13558">
    <property type="entry name" value="SbcC_Walker_B"/>
    <property type="match status" value="1"/>
</dbReference>
<evidence type="ECO:0000313" key="3">
    <source>
        <dbReference type="EMBL" id="MDN3205459.1"/>
    </source>
</evidence>
<gene>
    <name evidence="3" type="ORF">QVH07_14960</name>
</gene>
<evidence type="ECO:0000259" key="2">
    <source>
        <dbReference type="Pfam" id="PF13476"/>
    </source>
</evidence>
<dbReference type="Gene3D" id="3.40.50.300">
    <property type="entry name" value="P-loop containing nucleotide triphosphate hydrolases"/>
    <property type="match status" value="2"/>
</dbReference>
<protein>
    <submittedName>
        <fullName evidence="3">SMC family ATPase</fullName>
    </submittedName>
</protein>
<dbReference type="RefSeq" id="WP_290001875.1">
    <property type="nucleotide sequence ID" value="NZ_JAUEPH010000006.1"/>
</dbReference>
<dbReference type="Pfam" id="PF13476">
    <property type="entry name" value="AAA_23"/>
    <property type="match status" value="1"/>
</dbReference>
<dbReference type="SUPFAM" id="SSF52540">
    <property type="entry name" value="P-loop containing nucleoside triphosphate hydrolases"/>
    <property type="match status" value="2"/>
</dbReference>
<feature type="coiled-coil region" evidence="1">
    <location>
        <begin position="424"/>
        <end position="451"/>
    </location>
</feature>
<feature type="coiled-coil region" evidence="1">
    <location>
        <begin position="513"/>
        <end position="638"/>
    </location>
</feature>
<organism evidence="3 4">
    <name type="scientific">Algoriphagus sediminis</name>
    <dbReference type="NCBI Taxonomy" id="3057113"/>
    <lineage>
        <taxon>Bacteria</taxon>
        <taxon>Pseudomonadati</taxon>
        <taxon>Bacteroidota</taxon>
        <taxon>Cytophagia</taxon>
        <taxon>Cytophagales</taxon>
        <taxon>Cyclobacteriaceae</taxon>
        <taxon>Algoriphagus</taxon>
    </lineage>
</organism>
<accession>A0ABT7YG21</accession>
<name>A0ABT7YG21_9BACT</name>